<reference evidence="2" key="1">
    <citation type="submission" date="2022-10" db="EMBL/GenBank/DDBJ databases">
        <authorList>
            <person name="Chen Y."/>
            <person name="Dougan E. K."/>
            <person name="Chan C."/>
            <person name="Rhodes N."/>
            <person name="Thang M."/>
        </authorList>
    </citation>
    <scope>NUCLEOTIDE SEQUENCE</scope>
</reference>
<sequence length="409" mass="44407">MFCGAHHAFHRWVLQEKARIAKAAAANQLQMDVDDGTTPAPLKRRATADADMEAEDIDEETELLYAQAVAMADNEQEMAVDQAEDDEDENVGNLGGDHGETFSVAPEPKRAGRGCRSEAPSPRGGAKSSVGRGRGPSKAKSFAPVMLKEHGAIPGSGAAPVALPSPGQASPATSRPSLHDGWEKLVSVDELDLKASACTLLTAPKSLKDSKKWSVEIAKMLPFLTDLQSLLSSSSQVTNQHIKSSLTSFKNKCNDKIDKRVGYDTGKNDALSKRCTAIRQIMESCKDLRALCLALKNGRPDLSKVAEHVFAIEDSWKSLKKELWVPLPVHWVQAWVSNHINAEIKEFQALDGLSEGLGDSLNSLVFLKAEIGETIPSKKDYKLLAFSQETACHVLVTVALCLFTFMVIF</sequence>
<feature type="compositionally biased region" description="Polar residues" evidence="1">
    <location>
        <begin position="167"/>
        <end position="176"/>
    </location>
</feature>
<dbReference type="Proteomes" id="UP001152797">
    <property type="component" value="Unassembled WGS sequence"/>
</dbReference>
<gene>
    <name evidence="2" type="ORF">C1SCF055_LOCUS25291</name>
</gene>
<reference evidence="3" key="2">
    <citation type="submission" date="2024-04" db="EMBL/GenBank/DDBJ databases">
        <authorList>
            <person name="Chen Y."/>
            <person name="Shah S."/>
            <person name="Dougan E. K."/>
            <person name="Thang M."/>
            <person name="Chan C."/>
        </authorList>
    </citation>
    <scope>NUCLEOTIDE SEQUENCE [LARGE SCALE GENOMIC DNA]</scope>
</reference>
<dbReference type="AlphaFoldDB" id="A0A9P1CZA0"/>
<organism evidence="2">
    <name type="scientific">Cladocopium goreaui</name>
    <dbReference type="NCBI Taxonomy" id="2562237"/>
    <lineage>
        <taxon>Eukaryota</taxon>
        <taxon>Sar</taxon>
        <taxon>Alveolata</taxon>
        <taxon>Dinophyceae</taxon>
        <taxon>Suessiales</taxon>
        <taxon>Symbiodiniaceae</taxon>
        <taxon>Cladocopium</taxon>
    </lineage>
</organism>
<accession>A0A9P1CZA0</accession>
<comment type="caution">
    <text evidence="2">The sequence shown here is derived from an EMBL/GenBank/DDBJ whole genome shotgun (WGS) entry which is preliminary data.</text>
</comment>
<proteinExistence type="predicted"/>
<evidence type="ECO:0000313" key="3">
    <source>
        <dbReference type="EMBL" id="CAL1152416.1"/>
    </source>
</evidence>
<name>A0A9P1CZA0_9DINO</name>
<evidence type="ECO:0000256" key="1">
    <source>
        <dbReference type="SAM" id="MobiDB-lite"/>
    </source>
</evidence>
<protein>
    <submittedName>
        <fullName evidence="2">Uncharacterized protein</fullName>
    </submittedName>
</protein>
<dbReference type="EMBL" id="CAMXCT020002573">
    <property type="protein sequence ID" value="CAL1152416.1"/>
    <property type="molecule type" value="Genomic_DNA"/>
</dbReference>
<evidence type="ECO:0000313" key="2">
    <source>
        <dbReference type="EMBL" id="CAI3999041.1"/>
    </source>
</evidence>
<feature type="compositionally biased region" description="Acidic residues" evidence="1">
    <location>
        <begin position="81"/>
        <end position="90"/>
    </location>
</feature>
<dbReference type="EMBL" id="CAMXCT010002573">
    <property type="protein sequence ID" value="CAI3999041.1"/>
    <property type="molecule type" value="Genomic_DNA"/>
</dbReference>
<feature type="region of interest" description="Disordered" evidence="1">
    <location>
        <begin position="81"/>
        <end position="178"/>
    </location>
</feature>
<keyword evidence="4" id="KW-1185">Reference proteome</keyword>
<dbReference type="EMBL" id="CAMXCT030002573">
    <property type="protein sequence ID" value="CAL4786353.1"/>
    <property type="molecule type" value="Genomic_DNA"/>
</dbReference>
<evidence type="ECO:0000313" key="4">
    <source>
        <dbReference type="Proteomes" id="UP001152797"/>
    </source>
</evidence>